<proteinExistence type="predicted"/>
<dbReference type="AlphaFoldDB" id="A0A8C9S935"/>
<reference evidence="2 3" key="1">
    <citation type="submission" date="2019-04" db="EMBL/GenBank/DDBJ databases">
        <authorList>
            <consortium name="Wellcome Sanger Institute Data Sharing"/>
        </authorList>
    </citation>
    <scope>NUCLEOTIDE SEQUENCE [LARGE SCALE GENOMIC DNA]</scope>
</reference>
<evidence type="ECO:0000256" key="1">
    <source>
        <dbReference type="SAM" id="MobiDB-lite"/>
    </source>
</evidence>
<evidence type="ECO:0000313" key="2">
    <source>
        <dbReference type="Ensembl" id="ENSSFOP00015035101.2"/>
    </source>
</evidence>
<organism evidence="2 3">
    <name type="scientific">Scleropages formosus</name>
    <name type="common">Asian bonytongue</name>
    <name type="synonym">Osteoglossum formosum</name>
    <dbReference type="NCBI Taxonomy" id="113540"/>
    <lineage>
        <taxon>Eukaryota</taxon>
        <taxon>Metazoa</taxon>
        <taxon>Chordata</taxon>
        <taxon>Craniata</taxon>
        <taxon>Vertebrata</taxon>
        <taxon>Euteleostomi</taxon>
        <taxon>Actinopterygii</taxon>
        <taxon>Neopterygii</taxon>
        <taxon>Teleostei</taxon>
        <taxon>Osteoglossocephala</taxon>
        <taxon>Osteoglossomorpha</taxon>
        <taxon>Osteoglossiformes</taxon>
        <taxon>Osteoglossidae</taxon>
        <taxon>Scleropages</taxon>
    </lineage>
</organism>
<dbReference type="Ensembl" id="ENSSFOT00015035485.2">
    <property type="protein sequence ID" value="ENSSFOP00015035101.2"/>
    <property type="gene ID" value="ENSSFOG00015022352.2"/>
</dbReference>
<feature type="region of interest" description="Disordered" evidence="1">
    <location>
        <begin position="17"/>
        <end position="45"/>
    </location>
</feature>
<sequence>SFNCVSALRPPNAALMGTGLHFSGNPPNTRTSSCDTSADPRSTEPITGAAVAATTPRMRQSGTTEVRTYLLTQVSGRWAKEWRRAEAAVVPVPPATVLLSAPASAS</sequence>
<reference evidence="2" key="3">
    <citation type="submission" date="2025-09" db="UniProtKB">
        <authorList>
            <consortium name="Ensembl"/>
        </authorList>
    </citation>
    <scope>IDENTIFICATION</scope>
</reference>
<reference evidence="2" key="2">
    <citation type="submission" date="2025-08" db="UniProtKB">
        <authorList>
            <consortium name="Ensembl"/>
        </authorList>
    </citation>
    <scope>IDENTIFICATION</scope>
</reference>
<accession>A0A8C9S935</accession>
<evidence type="ECO:0000313" key="3">
    <source>
        <dbReference type="Proteomes" id="UP000694397"/>
    </source>
</evidence>
<name>A0A8C9S935_SCLFO</name>
<feature type="compositionally biased region" description="Polar residues" evidence="1">
    <location>
        <begin position="25"/>
        <end position="40"/>
    </location>
</feature>
<keyword evidence="3" id="KW-1185">Reference proteome</keyword>
<protein>
    <submittedName>
        <fullName evidence="2">Uncharacterized protein</fullName>
    </submittedName>
</protein>
<dbReference type="Proteomes" id="UP000694397">
    <property type="component" value="Chromosome 5"/>
</dbReference>